<protein>
    <submittedName>
        <fullName evidence="1">Uncharacterized protein</fullName>
    </submittedName>
</protein>
<dbReference type="AlphaFoldDB" id="A0A853JNI2"/>
<proteinExistence type="predicted"/>
<name>A0A853JNI2_9FIRM</name>
<sequence>MGCYRVLSTSMPFVKADYKGLDRGLGPAYGSGTNERYISLWERYVEHIESKNMGITIELTLDELKEFTNLAAQEIGAPYELIYFSKEKDCPHESEYYGVDVTGVGGYSMVGEGFFIKGTSPIHDVLTQYFTEKLNAYGLFGAYEDAECFRAVIMQLGMWLPGSIEDEDWQVFHIFKVL</sequence>
<dbReference type="Proteomes" id="UP000586254">
    <property type="component" value="Unassembled WGS sequence"/>
</dbReference>
<comment type="caution">
    <text evidence="1">The sequence shown here is derived from an EMBL/GenBank/DDBJ whole genome shotgun (WGS) entry which is preliminary data.</text>
</comment>
<dbReference type="EMBL" id="JACCKS010000014">
    <property type="protein sequence ID" value="NZA38903.1"/>
    <property type="molecule type" value="Genomic_DNA"/>
</dbReference>
<organism evidence="1 2">
    <name type="scientific">Eubacterium callanderi</name>
    <dbReference type="NCBI Taxonomy" id="53442"/>
    <lineage>
        <taxon>Bacteria</taxon>
        <taxon>Bacillati</taxon>
        <taxon>Bacillota</taxon>
        <taxon>Clostridia</taxon>
        <taxon>Eubacteriales</taxon>
        <taxon>Eubacteriaceae</taxon>
        <taxon>Eubacterium</taxon>
    </lineage>
</organism>
<evidence type="ECO:0000313" key="2">
    <source>
        <dbReference type="Proteomes" id="UP000586254"/>
    </source>
</evidence>
<reference evidence="1 2" key="1">
    <citation type="submission" date="2020-07" db="EMBL/GenBank/DDBJ databases">
        <title>Organ Donor 1.</title>
        <authorList>
            <person name="Marsh A.J."/>
            <person name="Azcarate-Peril M.A."/>
        </authorList>
    </citation>
    <scope>NUCLEOTIDE SEQUENCE [LARGE SCALE GENOMIC DNA]</scope>
    <source>
        <strain evidence="1 2">AMC0717</strain>
    </source>
</reference>
<evidence type="ECO:0000313" key="1">
    <source>
        <dbReference type="EMBL" id="NZA38903.1"/>
    </source>
</evidence>
<dbReference type="RefSeq" id="WP_180493591.1">
    <property type="nucleotide sequence ID" value="NZ_JACCKS010000014.1"/>
</dbReference>
<gene>
    <name evidence="1" type="ORF">H0N91_12395</name>
</gene>
<accession>A0A853JNI2</accession>